<reference evidence="1 2" key="1">
    <citation type="submission" date="2018-09" db="EMBL/GenBank/DDBJ databases">
        <title>Genomic investigation of the strawberry pathogen Phytophthora fragariae indicates pathogenicity is determined by transcriptional variation in three key races.</title>
        <authorList>
            <person name="Adams T.M."/>
            <person name="Armitage A.D."/>
            <person name="Sobczyk M.K."/>
            <person name="Bates H.J."/>
            <person name="Dunwell J.M."/>
            <person name="Nellist C.F."/>
            <person name="Harrison R.J."/>
        </authorList>
    </citation>
    <scope>NUCLEOTIDE SEQUENCE [LARGE SCALE GENOMIC DNA]</scope>
    <source>
        <strain evidence="1 2">NOV-77</strain>
    </source>
</reference>
<protein>
    <submittedName>
        <fullName evidence="1">Uncharacterized protein</fullName>
    </submittedName>
</protein>
<accession>A0A6G0RU32</accession>
<proteinExistence type="predicted"/>
<gene>
    <name evidence="1" type="ORF">PF008_g10637</name>
</gene>
<sequence>MAALWLMTSKLLAMSCQKPTWIRRAVLQRRVQCQPRPCPVAPMCIFYNRSLRCSPEPRRLVSTYSASTCRERGE</sequence>
<dbReference type="AlphaFoldDB" id="A0A6G0RU32"/>
<evidence type="ECO:0000313" key="2">
    <source>
        <dbReference type="Proteomes" id="UP000486351"/>
    </source>
</evidence>
<dbReference type="EMBL" id="QXFY01000542">
    <property type="protein sequence ID" value="KAE9341417.1"/>
    <property type="molecule type" value="Genomic_DNA"/>
</dbReference>
<comment type="caution">
    <text evidence="1">The sequence shown here is derived from an EMBL/GenBank/DDBJ whole genome shotgun (WGS) entry which is preliminary data.</text>
</comment>
<dbReference type="Proteomes" id="UP000486351">
    <property type="component" value="Unassembled WGS sequence"/>
</dbReference>
<evidence type="ECO:0000313" key="1">
    <source>
        <dbReference type="EMBL" id="KAE9341417.1"/>
    </source>
</evidence>
<organism evidence="1 2">
    <name type="scientific">Phytophthora fragariae</name>
    <dbReference type="NCBI Taxonomy" id="53985"/>
    <lineage>
        <taxon>Eukaryota</taxon>
        <taxon>Sar</taxon>
        <taxon>Stramenopiles</taxon>
        <taxon>Oomycota</taxon>
        <taxon>Peronosporomycetes</taxon>
        <taxon>Peronosporales</taxon>
        <taxon>Peronosporaceae</taxon>
        <taxon>Phytophthora</taxon>
    </lineage>
</organism>
<name>A0A6G0RU32_9STRA</name>